<dbReference type="Proteomes" id="UP000830375">
    <property type="component" value="Unassembled WGS sequence"/>
</dbReference>
<organism evidence="11 12">
    <name type="scientific">Labeo rohita</name>
    <name type="common">Indian major carp</name>
    <name type="synonym">Cyprinus rohita</name>
    <dbReference type="NCBI Taxonomy" id="84645"/>
    <lineage>
        <taxon>Eukaryota</taxon>
        <taxon>Metazoa</taxon>
        <taxon>Chordata</taxon>
        <taxon>Craniata</taxon>
        <taxon>Vertebrata</taxon>
        <taxon>Euteleostomi</taxon>
        <taxon>Actinopterygii</taxon>
        <taxon>Neopterygii</taxon>
        <taxon>Teleostei</taxon>
        <taxon>Ostariophysi</taxon>
        <taxon>Cypriniformes</taxon>
        <taxon>Cyprinidae</taxon>
        <taxon>Labeoninae</taxon>
        <taxon>Labeonini</taxon>
        <taxon>Labeo</taxon>
    </lineage>
</organism>
<dbReference type="Gene3D" id="2.30.29.110">
    <property type="match status" value="1"/>
</dbReference>
<dbReference type="InterPro" id="IPR013783">
    <property type="entry name" value="Ig-like_fold"/>
</dbReference>
<evidence type="ECO:0000313" key="12">
    <source>
        <dbReference type="Proteomes" id="UP000830375"/>
    </source>
</evidence>
<dbReference type="InterPro" id="IPR046985">
    <property type="entry name" value="IP5"/>
</dbReference>
<comment type="subcellular location">
    <subcellularLocation>
        <location evidence="2">Cytoplasmic vesicle</location>
        <location evidence="2">Phagosome membrane</location>
    </subcellularLocation>
    <subcellularLocation>
        <location evidence="1">Early endosome membrane</location>
    </subcellularLocation>
</comment>
<dbReference type="Gene3D" id="2.60.40.10">
    <property type="entry name" value="Immunoglobulins"/>
    <property type="match status" value="1"/>
</dbReference>
<evidence type="ECO:0000256" key="3">
    <source>
        <dbReference type="ARBA" id="ARBA00005910"/>
    </source>
</evidence>
<dbReference type="PANTHER" id="PTHR11200">
    <property type="entry name" value="INOSITOL 5-PHOSPHATASE"/>
    <property type="match status" value="1"/>
</dbReference>
<reference evidence="11 12" key="1">
    <citation type="submission" date="2022-01" db="EMBL/GenBank/DDBJ databases">
        <title>A high-quality chromosome-level genome assembly of rohu carp, Labeo rohita.</title>
        <authorList>
            <person name="Arick M.A. II"/>
            <person name="Hsu C.-Y."/>
            <person name="Magbanua Z."/>
            <person name="Pechanova O."/>
            <person name="Grover C."/>
            <person name="Miller E."/>
            <person name="Thrash A."/>
            <person name="Ezzel L."/>
            <person name="Alam S."/>
            <person name="Benzie J."/>
            <person name="Hamilton M."/>
            <person name="Karsi A."/>
            <person name="Lawrence M.L."/>
            <person name="Peterson D.G."/>
        </authorList>
    </citation>
    <scope>NUCLEOTIDE SEQUENCE [LARGE SCALE GENOMIC DNA]</scope>
    <source>
        <strain evidence="12">BAU-BD-2019</strain>
        <tissue evidence="11">Blood</tissue>
    </source>
</reference>
<dbReference type="PANTHER" id="PTHR11200:SF300">
    <property type="entry name" value="TYPE II INOSITOL 1,4,5-TRISPHOSPHATE 5-PHOSPHATASE"/>
    <property type="match status" value="1"/>
</dbReference>
<dbReference type="InterPro" id="IPR048869">
    <property type="entry name" value="OCRL-1_2_ASH"/>
</dbReference>
<dbReference type="InterPro" id="IPR031896">
    <property type="entry name" value="INPP5B_PH_dom"/>
</dbReference>
<evidence type="ECO:0000256" key="4">
    <source>
        <dbReference type="ARBA" id="ARBA00013044"/>
    </source>
</evidence>
<dbReference type="Gene3D" id="1.10.555.10">
    <property type="entry name" value="Rho GTPase activation protein"/>
    <property type="match status" value="1"/>
</dbReference>
<gene>
    <name evidence="11" type="ORF">H4Q32_024360</name>
</gene>
<keyword evidence="12" id="KW-1185">Reference proteome</keyword>
<evidence type="ECO:0000256" key="6">
    <source>
        <dbReference type="ARBA" id="ARBA00022801"/>
    </source>
</evidence>
<comment type="similarity">
    <text evidence="3">Belongs to the inositol 1,4,5-trisphosphate 5-phosphatase type II family.</text>
</comment>
<protein>
    <recommendedName>
        <fullName evidence="4">phosphoinositide 5-phosphatase</fullName>
        <ecNumber evidence="4">3.1.3.36</ecNumber>
    </recommendedName>
</protein>
<dbReference type="SUPFAM" id="SSF48350">
    <property type="entry name" value="GTPase activation domain, GAP"/>
    <property type="match status" value="1"/>
</dbReference>
<dbReference type="SMART" id="SM00128">
    <property type="entry name" value="IPPc"/>
    <property type="match status" value="1"/>
</dbReference>
<dbReference type="Pfam" id="PF21310">
    <property type="entry name" value="OCRL-like_ASH"/>
    <property type="match status" value="1"/>
</dbReference>
<dbReference type="InterPro" id="IPR037793">
    <property type="entry name" value="OCRL1/INPP5B_INPP5c"/>
</dbReference>
<keyword evidence="9" id="KW-0968">Cytoplasmic vesicle</keyword>
<dbReference type="InterPro" id="IPR047078">
    <property type="entry name" value="RhoGAP_OCRL1"/>
</dbReference>
<evidence type="ECO:0000256" key="7">
    <source>
        <dbReference type="ARBA" id="ARBA00023098"/>
    </source>
</evidence>
<dbReference type="InterPro" id="IPR008936">
    <property type="entry name" value="Rho_GTPase_activation_prot"/>
</dbReference>
<keyword evidence="6" id="KW-0378">Hydrolase</keyword>
<accession>A0ABQ8M1P5</accession>
<dbReference type="SMART" id="SM00324">
    <property type="entry name" value="RhoGAP"/>
    <property type="match status" value="1"/>
</dbReference>
<keyword evidence="7" id="KW-0443">Lipid metabolism</keyword>
<dbReference type="SUPFAM" id="SSF56219">
    <property type="entry name" value="DNase I-like"/>
    <property type="match status" value="1"/>
</dbReference>
<evidence type="ECO:0000256" key="1">
    <source>
        <dbReference type="ARBA" id="ARBA00004146"/>
    </source>
</evidence>
<dbReference type="Pfam" id="PF16776">
    <property type="entry name" value="INPP5B_PH"/>
    <property type="match status" value="1"/>
</dbReference>
<dbReference type="PROSITE" id="PS50238">
    <property type="entry name" value="RHOGAP"/>
    <property type="match status" value="1"/>
</dbReference>
<evidence type="ECO:0000256" key="8">
    <source>
        <dbReference type="ARBA" id="ARBA00023136"/>
    </source>
</evidence>
<dbReference type="EC" id="3.1.3.36" evidence="4"/>
<dbReference type="Pfam" id="PF00620">
    <property type="entry name" value="RhoGAP"/>
    <property type="match status" value="1"/>
</dbReference>
<proteinExistence type="inferred from homology"/>
<dbReference type="EMBL" id="JACTAM010000016">
    <property type="protein sequence ID" value="KAI2655753.1"/>
    <property type="molecule type" value="Genomic_DNA"/>
</dbReference>
<dbReference type="InterPro" id="IPR036691">
    <property type="entry name" value="Endo/exonu/phosph_ase_sf"/>
</dbReference>
<dbReference type="Pfam" id="PF22669">
    <property type="entry name" value="Exo_endo_phos2"/>
    <property type="match status" value="1"/>
</dbReference>
<dbReference type="CDD" id="cd09093">
    <property type="entry name" value="INPP5c_INPP5B"/>
    <property type="match status" value="1"/>
</dbReference>
<name>A0ABQ8M1P5_LABRO</name>
<evidence type="ECO:0000256" key="5">
    <source>
        <dbReference type="ARBA" id="ARBA00022753"/>
    </source>
</evidence>
<sequence>MDQSVAIQETLAKGENCTILNDVRESKLIGLVQQNNEHALFIYSHRRMAITGDDVTLDEIIPISYDFSVVEVSSPDELAVVDVCEQYPKEEPKFDWLSKYQRAHAANNSALKKEDERTRGDGLHERYISHFFKVLQTQTAQRVKSEVRDDLIRNSQHILSNKSQMLGMPQFGLRDNLIKCELLKNEDAYTYIKNYSFFLGTYNVNGQSPKESLSPWLSSTATPPDFYLVGFQELDLSKEAFLFNDTPKEPEWMLAVYKGLHPDAKYALVKLVRLVGIMLLFYVKAEHAPHISEVEAEIVGTGVMGRMGNKGAVAIRFQFHNSDICVVNSHLAAHTEEFERRNQDFKDICRRIQFRQDDPTLPPLTIMKHNVVLWLGDLNYRISDLEVDDVKNLIAKKDFEALYNHDQLKRQMDEEVVFVGFTEGEIDFQPTYKYDTGSDQWDTSEKCRVPAWCDRILWRGKNIKQLHYQSHMTLKTSDHKPVSSLLEIGIKVVDEESYKRTFEDIVRHIDRLENDCIPSVSLSQREFHFQDVKFMQHQAKTVTVYNDGQVPCQFEFIPKLDEPSYCKPWLTANPAKGFLAQGDSVDIDLEVFVNRNTAPELNSGQQQLEDILVLHLDRGKDYFISITGNYLPSCFGSSLSTLCLLREPIQDMPPGDHQRAGEILLLQTFSFLQDQVNDPETDKPQEIPKEIWMMVDHLFRCAKKQEDLFQQPGLRSEFEEIRDCLDTGSLDTLPGSNHSVAEALLLFLDALPEPVIPFSFYLQCLDFCSDSSQCRQIISMLPQCHKNVFNYLTAFLQELLKHSTYNRLDVNILAPIFAGLLIRSPTKQDITEKRKVKEFFQHFLVQTPSDRDIHHKLPE</sequence>
<evidence type="ECO:0000256" key="9">
    <source>
        <dbReference type="ARBA" id="ARBA00023329"/>
    </source>
</evidence>
<evidence type="ECO:0000256" key="2">
    <source>
        <dbReference type="ARBA" id="ARBA00004580"/>
    </source>
</evidence>
<dbReference type="InterPro" id="IPR000198">
    <property type="entry name" value="RhoGAP_dom"/>
</dbReference>
<dbReference type="InterPro" id="IPR000300">
    <property type="entry name" value="IPPc"/>
</dbReference>
<evidence type="ECO:0000313" key="11">
    <source>
        <dbReference type="EMBL" id="KAI2655753.1"/>
    </source>
</evidence>
<evidence type="ECO:0000259" key="10">
    <source>
        <dbReference type="PROSITE" id="PS50238"/>
    </source>
</evidence>
<dbReference type="Gene3D" id="3.60.10.10">
    <property type="entry name" value="Endonuclease/exonuclease/phosphatase"/>
    <property type="match status" value="1"/>
</dbReference>
<keyword evidence="5" id="KW-0967">Endosome</keyword>
<dbReference type="CDD" id="cd04380">
    <property type="entry name" value="RhoGAP_OCRL1"/>
    <property type="match status" value="1"/>
</dbReference>
<feature type="domain" description="Rho-GAP" evidence="10">
    <location>
        <begin position="670"/>
        <end position="852"/>
    </location>
</feature>
<keyword evidence="8" id="KW-0472">Membrane</keyword>
<comment type="caution">
    <text evidence="11">The sequence shown here is derived from an EMBL/GenBank/DDBJ whole genome shotgun (WGS) entry which is preliminary data.</text>
</comment>